<dbReference type="PANTHER" id="PTHR19376">
    <property type="entry name" value="DNA-DIRECTED RNA POLYMERASE"/>
    <property type="match status" value="1"/>
</dbReference>
<evidence type="ECO:0000259" key="9">
    <source>
        <dbReference type="SMART" id="SM00663"/>
    </source>
</evidence>
<dbReference type="InterPro" id="IPR042102">
    <property type="entry name" value="RNA_pol_Rpb1_3_sf"/>
</dbReference>
<dbReference type="SMART" id="SM00663">
    <property type="entry name" value="RPOLA_N"/>
    <property type="match status" value="1"/>
</dbReference>
<dbReference type="PANTHER" id="PTHR19376:SF54">
    <property type="entry name" value="DNA-DIRECTED RNA POLYMERASE SUBUNIT BETA"/>
    <property type="match status" value="1"/>
</dbReference>
<dbReference type="InterPro" id="IPR007081">
    <property type="entry name" value="RNA_pol_Rpb1_5"/>
</dbReference>
<feature type="binding site" evidence="7">
    <location>
        <position position="944"/>
    </location>
    <ligand>
        <name>Zn(2+)</name>
        <dbReference type="ChEBI" id="CHEBI:29105"/>
        <label>2</label>
    </ligand>
</feature>
<dbReference type="InterPro" id="IPR000722">
    <property type="entry name" value="RNA_pol_asu"/>
</dbReference>
<feature type="binding site" evidence="7">
    <location>
        <position position="554"/>
    </location>
    <ligand>
        <name>Mg(2+)</name>
        <dbReference type="ChEBI" id="CHEBI:18420"/>
    </ligand>
</feature>
<dbReference type="GO" id="GO:0003677">
    <property type="term" value="F:DNA binding"/>
    <property type="evidence" value="ECO:0007669"/>
    <property type="project" value="UniProtKB-UniRule"/>
</dbReference>
<feature type="binding site" evidence="7">
    <location>
        <position position="82"/>
    </location>
    <ligand>
        <name>Zn(2+)</name>
        <dbReference type="ChEBI" id="CHEBI:29105"/>
        <label>1</label>
    </ligand>
</feature>
<feature type="domain" description="RNA polymerase N-terminal" evidence="9">
    <location>
        <begin position="324"/>
        <end position="604"/>
    </location>
</feature>
<dbReference type="InterPro" id="IPR006592">
    <property type="entry name" value="RNA_pol_N"/>
</dbReference>
<sequence>MMNRQSKKENFKEFDALKITLSSPEDILNWSYGEVTKAETINYRTLRPEPEGLFCEKIFGPSKNYECYCGKYKKIRYRGIVCDKCGVEVTTHDVRRERMGHIKLAVPAAHVWFAYGVPNKMSIVLDMSHKQLLSVIYYTRYMVVGLDNDKRATALTRLDEIRKEEFNTLESQLNESLKVEEEGFANEKKVIEKKEKDGKAKEFKVNQLEHKKNQSLAKIRREYAEQEEVLQAFYTKLQVILEKVAVGTIITEDEFVDLQDRELLFFEAKMGAEAIETLLKNLDVDAEISKLRKLVKSEKLEKKSNVIRRLQYLEGFKKNGIEPEWMVMNILPVIPPDLRPIIPLPGGKFATSDLNDLYRRIINRNNRLRRLIDIGAPEVILRNEKRMLQEAVDALIDNSHRPSKAMMNNKKLPYQSLTDELRGKKGIFRRNLLGKRVDYSGRAVIIGDATLNLNQCGLPKSIALEIFKPFVISELLRRELAPNIRVAKDIIDSNEDVIWDILEGVINNRPVLLNRAPTLHKYSIQAFYPKLVEGEAIRIHPLVCKAFNADFDGDQMPVHVLLTDDAVSEGRGVMLAERNIVSIANGKMLANPAKDMLLGFFLLTDMIEVEKPRIMGTFEDVIRAYMRRSIGITEQIIARGKGQTWRTTPGRILFNSVLPLEYEFVNERIDSSTVGKIVDSVKANYPLEVVVKLLDDLKSLGFKYATNLGFSFAMEDCAVDFDLASQIKGMEEKDKQLQENYLQGLITDQEKNKLSTDMWNDFADASGEEAWKKLDKNNSVFEMIQSGANGGKIQARQILTLKGMVRDSSGNWVPLPIKGNFRDGLNGFEYFVAANSGRKGIADRSLRTSSSGYLTRKLVDVAHEVIVREEDCGVADGEGLRVSRNDDRRLSYEDRIFGRYTAEEVKDEKGNIIVPKNEAISRELAQEIDKAGIDNVVVRTPITCKTPLGVCQKCYGFDLEQNKVIEMGKAVGVIAAQSLGEPGTQMTMQTFHKGGVQRTDITQGLPRIEELFEARTPKNEAEMSTVDGVAKIETQEDGSATVTIKGKRTLTRFYIVSDAKKINVSHESKVKNGEVMYLDHEGAERQAPFAGDVTIEGGLLKLQGEKKAEETLSILPGQALVINDGDEVYAGQQVTEGSLDPKKLAMTTKIMTAQKYILDGVQKVFNEQGVSISDVHIEVILRQMARLGRVRESGDSSYLVGALVNRFVGDVKNEMLVAEGRNKALILPKLMGIKASALYTESFLSAMSFEQQVKVLTDASILGKIDYIRGMKESVIIGKPIPSGETARIEDKTKLEEVNI</sequence>
<feature type="binding site" evidence="7">
    <location>
        <position position="552"/>
    </location>
    <ligand>
        <name>Mg(2+)</name>
        <dbReference type="ChEBI" id="CHEBI:18420"/>
    </ligand>
</feature>
<accession>A0A0G0QV60</accession>
<dbReference type="Gene3D" id="2.40.40.20">
    <property type="match status" value="1"/>
</dbReference>
<dbReference type="NCBIfam" id="TIGR02386">
    <property type="entry name" value="rpoC_TIGR"/>
    <property type="match status" value="1"/>
</dbReference>
<dbReference type="Gene3D" id="1.10.40.90">
    <property type="match status" value="1"/>
</dbReference>
<dbReference type="Gene3D" id="1.10.274.100">
    <property type="entry name" value="RNA polymerase Rpb1, domain 3"/>
    <property type="match status" value="1"/>
</dbReference>
<dbReference type="GO" id="GO:0000428">
    <property type="term" value="C:DNA-directed RNA polymerase complex"/>
    <property type="evidence" value="ECO:0007669"/>
    <property type="project" value="UniProtKB-KW"/>
</dbReference>
<dbReference type="InterPro" id="IPR038120">
    <property type="entry name" value="Rpb1_funnel_sf"/>
</dbReference>
<keyword evidence="7" id="KW-0460">Magnesium</keyword>
<dbReference type="EMBL" id="LBWK01000002">
    <property type="protein sequence ID" value="KKR05537.1"/>
    <property type="molecule type" value="Genomic_DNA"/>
</dbReference>
<reference evidence="10 11" key="1">
    <citation type="journal article" date="2015" name="Nature">
        <title>rRNA introns, odd ribosomes, and small enigmatic genomes across a large radiation of phyla.</title>
        <authorList>
            <person name="Brown C.T."/>
            <person name="Hug L.A."/>
            <person name="Thomas B.C."/>
            <person name="Sharon I."/>
            <person name="Castelle C.J."/>
            <person name="Singh A."/>
            <person name="Wilkins M.J."/>
            <person name="Williams K.H."/>
            <person name="Banfield J.F."/>
        </authorList>
    </citation>
    <scope>NUCLEOTIDE SEQUENCE [LARGE SCALE GENOMIC DNA]</scope>
</reference>
<feature type="binding site" evidence="7">
    <location>
        <position position="951"/>
    </location>
    <ligand>
        <name>Zn(2+)</name>
        <dbReference type="ChEBI" id="CHEBI:29105"/>
        <label>2</label>
    </ligand>
</feature>
<keyword evidence="7" id="KW-0862">Zinc</keyword>
<evidence type="ECO:0000256" key="1">
    <source>
        <dbReference type="ARBA" id="ARBA00022478"/>
    </source>
</evidence>
<evidence type="ECO:0000256" key="3">
    <source>
        <dbReference type="ARBA" id="ARBA00022695"/>
    </source>
</evidence>
<feature type="binding site" evidence="7">
    <location>
        <position position="872"/>
    </location>
    <ligand>
        <name>Zn(2+)</name>
        <dbReference type="ChEBI" id="CHEBI:29105"/>
        <label>2</label>
    </ligand>
</feature>
<keyword evidence="5 7" id="KW-0804">Transcription</keyword>
<dbReference type="Pfam" id="PF04998">
    <property type="entry name" value="RNA_pol_Rpb1_5"/>
    <property type="match status" value="1"/>
</dbReference>
<organism evidence="10 11">
    <name type="scientific">candidate division WS6 bacterium GW2011_GWF2_39_15</name>
    <dbReference type="NCBI Taxonomy" id="1619100"/>
    <lineage>
        <taxon>Bacteria</taxon>
        <taxon>Candidatus Dojkabacteria</taxon>
    </lineage>
</organism>
<evidence type="ECO:0000256" key="4">
    <source>
        <dbReference type="ARBA" id="ARBA00022723"/>
    </source>
</evidence>
<feature type="binding site" evidence="7">
    <location>
        <position position="69"/>
    </location>
    <ligand>
        <name>Zn(2+)</name>
        <dbReference type="ChEBI" id="CHEBI:29105"/>
        <label>1</label>
    </ligand>
</feature>
<evidence type="ECO:0000313" key="11">
    <source>
        <dbReference type="Proteomes" id="UP000034799"/>
    </source>
</evidence>
<dbReference type="InterPro" id="IPR007080">
    <property type="entry name" value="RNA_pol_Rpb1_1"/>
</dbReference>
<dbReference type="SUPFAM" id="SSF64484">
    <property type="entry name" value="beta and beta-prime subunits of DNA dependent RNA-polymerase"/>
    <property type="match status" value="1"/>
</dbReference>
<dbReference type="GO" id="GO:0000287">
    <property type="term" value="F:magnesium ion binding"/>
    <property type="evidence" value="ECO:0007669"/>
    <property type="project" value="UniProtKB-UniRule"/>
</dbReference>
<comment type="similarity">
    <text evidence="7 8">Belongs to the RNA polymerase beta' chain family.</text>
</comment>
<comment type="cofactor">
    <cofactor evidence="7">
        <name>Zn(2+)</name>
        <dbReference type="ChEBI" id="CHEBI:29105"/>
    </cofactor>
    <text evidence="7">Binds 2 Zn(2+) ions per subunit.</text>
</comment>
<name>A0A0G0QV60_9BACT</name>
<dbReference type="CDD" id="cd01609">
    <property type="entry name" value="RNAP_beta'_N"/>
    <property type="match status" value="1"/>
</dbReference>
<comment type="function">
    <text evidence="7 8">DNA-dependent RNA polymerase catalyzes the transcription of DNA into RNA using the four ribonucleoside triphosphates as substrates.</text>
</comment>
<keyword evidence="1 7" id="KW-0240">DNA-directed RNA polymerase</keyword>
<keyword evidence="4 7" id="KW-0479">Metal-binding</keyword>
<dbReference type="Pfam" id="PF00623">
    <property type="entry name" value="RNA_pol_Rpb1_2"/>
    <property type="match status" value="2"/>
</dbReference>
<evidence type="ECO:0000256" key="7">
    <source>
        <dbReference type="HAMAP-Rule" id="MF_01322"/>
    </source>
</evidence>
<comment type="caution">
    <text evidence="10">The sequence shown here is derived from an EMBL/GenBank/DDBJ whole genome shotgun (WGS) entry which is preliminary data.</text>
</comment>
<dbReference type="GO" id="GO:0006351">
    <property type="term" value="P:DNA-templated transcription"/>
    <property type="evidence" value="ECO:0007669"/>
    <property type="project" value="UniProtKB-UniRule"/>
</dbReference>
<evidence type="ECO:0000256" key="6">
    <source>
        <dbReference type="ARBA" id="ARBA00048552"/>
    </source>
</evidence>
<dbReference type="Gene3D" id="6.10.250.2940">
    <property type="match status" value="1"/>
</dbReference>
<feature type="binding site" evidence="7">
    <location>
        <position position="85"/>
    </location>
    <ligand>
        <name>Zn(2+)</name>
        <dbReference type="ChEBI" id="CHEBI:29105"/>
        <label>1</label>
    </ligand>
</feature>
<dbReference type="InterPro" id="IPR007066">
    <property type="entry name" value="RNA_pol_Rpb1_3"/>
</dbReference>
<comment type="cofactor">
    <cofactor evidence="7">
        <name>Mg(2+)</name>
        <dbReference type="ChEBI" id="CHEBI:18420"/>
    </cofactor>
    <text evidence="7">Binds 1 Mg(2+) ion per subunit.</text>
</comment>
<dbReference type="Gene3D" id="1.10.1790.20">
    <property type="match status" value="2"/>
</dbReference>
<evidence type="ECO:0000313" key="10">
    <source>
        <dbReference type="EMBL" id="KKR05537.1"/>
    </source>
</evidence>
<keyword evidence="2 7" id="KW-0808">Transferase</keyword>
<dbReference type="Proteomes" id="UP000034799">
    <property type="component" value="Unassembled WGS sequence"/>
</dbReference>
<dbReference type="STRING" id="1619100.UT34_C0002G0044"/>
<protein>
    <recommendedName>
        <fullName evidence="7">DNA-directed RNA polymerase subunit beta'</fullName>
        <shortName evidence="7">RNAP subunit beta'</shortName>
        <ecNumber evidence="7">2.7.7.6</ecNumber>
    </recommendedName>
    <alternativeName>
        <fullName evidence="7">RNA polymerase subunit beta'</fullName>
    </alternativeName>
    <alternativeName>
        <fullName evidence="7">Transcriptase subunit beta'</fullName>
    </alternativeName>
</protein>
<evidence type="ECO:0000256" key="8">
    <source>
        <dbReference type="RuleBase" id="RU004279"/>
    </source>
</evidence>
<comment type="catalytic activity">
    <reaction evidence="6 7 8">
        <text>RNA(n) + a ribonucleoside 5'-triphosphate = RNA(n+1) + diphosphate</text>
        <dbReference type="Rhea" id="RHEA:21248"/>
        <dbReference type="Rhea" id="RHEA-COMP:14527"/>
        <dbReference type="Rhea" id="RHEA-COMP:17342"/>
        <dbReference type="ChEBI" id="CHEBI:33019"/>
        <dbReference type="ChEBI" id="CHEBI:61557"/>
        <dbReference type="ChEBI" id="CHEBI:140395"/>
        <dbReference type="EC" id="2.7.7.6"/>
    </reaction>
</comment>
<keyword evidence="3 7" id="KW-0548">Nucleotidyltransferase</keyword>
<dbReference type="GO" id="GO:0003899">
    <property type="term" value="F:DNA-directed RNA polymerase activity"/>
    <property type="evidence" value="ECO:0007669"/>
    <property type="project" value="UniProtKB-UniRule"/>
</dbReference>
<feature type="binding site" evidence="7">
    <location>
        <position position="550"/>
    </location>
    <ligand>
        <name>Mg(2+)</name>
        <dbReference type="ChEBI" id="CHEBI:18420"/>
    </ligand>
</feature>
<feature type="binding site" evidence="7">
    <location>
        <position position="67"/>
    </location>
    <ligand>
        <name>Zn(2+)</name>
        <dbReference type="ChEBI" id="CHEBI:29105"/>
        <label>1</label>
    </ligand>
</feature>
<dbReference type="EC" id="2.7.7.6" evidence="7"/>
<dbReference type="Gene3D" id="1.10.150.390">
    <property type="match status" value="1"/>
</dbReference>
<evidence type="ECO:0000256" key="2">
    <source>
        <dbReference type="ARBA" id="ARBA00022679"/>
    </source>
</evidence>
<dbReference type="InterPro" id="IPR044893">
    <property type="entry name" value="RNA_pol_Rpb1_clamp_domain"/>
</dbReference>
<dbReference type="Gene3D" id="4.10.860.120">
    <property type="entry name" value="RNA polymerase II, clamp domain"/>
    <property type="match status" value="1"/>
</dbReference>
<dbReference type="GO" id="GO:0008270">
    <property type="term" value="F:zinc ion binding"/>
    <property type="evidence" value="ECO:0007669"/>
    <property type="project" value="UniProtKB-UniRule"/>
</dbReference>
<dbReference type="Gene3D" id="2.40.50.100">
    <property type="match status" value="2"/>
</dbReference>
<dbReference type="HAMAP" id="MF_01322">
    <property type="entry name" value="RNApol_bact_RpoC"/>
    <property type="match status" value="1"/>
</dbReference>
<dbReference type="Pfam" id="PF04997">
    <property type="entry name" value="RNA_pol_Rpb1_1"/>
    <property type="match status" value="1"/>
</dbReference>
<proteinExistence type="inferred from homology"/>
<dbReference type="PATRIC" id="fig|1619100.3.peg.591"/>
<comment type="subunit">
    <text evidence="7">The RNAP catalytic core consists of 2 alpha, 1 beta, 1 beta' and 1 omega subunit. When a sigma factor is associated with the core the holoenzyme is formed, which can initiate transcription.</text>
</comment>
<dbReference type="Pfam" id="PF04983">
    <property type="entry name" value="RNA_pol_Rpb1_3"/>
    <property type="match status" value="1"/>
</dbReference>
<dbReference type="InterPro" id="IPR012754">
    <property type="entry name" value="DNA-dir_RpoC_beta_prime_bact"/>
</dbReference>
<feature type="binding site" evidence="7">
    <location>
        <position position="954"/>
    </location>
    <ligand>
        <name>Zn(2+)</name>
        <dbReference type="ChEBI" id="CHEBI:29105"/>
        <label>2</label>
    </ligand>
</feature>
<dbReference type="InterPro" id="IPR045867">
    <property type="entry name" value="DNA-dir_RpoC_beta_prime"/>
</dbReference>
<dbReference type="Gene3D" id="1.10.132.30">
    <property type="match status" value="1"/>
</dbReference>
<evidence type="ECO:0000256" key="5">
    <source>
        <dbReference type="ARBA" id="ARBA00023163"/>
    </source>
</evidence>
<gene>
    <name evidence="7" type="primary">rpoC</name>
    <name evidence="10" type="ORF">UT34_C0002G0044</name>
</gene>
<dbReference type="CDD" id="cd02655">
    <property type="entry name" value="RNAP_beta'_C"/>
    <property type="match status" value="1"/>
</dbReference>